<gene>
    <name evidence="5" type="ordered locus">Mtc_0542</name>
</gene>
<dbReference type="KEGG" id="mez:Mtc_0542"/>
<evidence type="ECO:0000256" key="1">
    <source>
        <dbReference type="ARBA" id="ARBA00022676"/>
    </source>
</evidence>
<keyword evidence="1" id="KW-0328">Glycosyltransferase</keyword>
<dbReference type="GeneID" id="11970430"/>
<evidence type="ECO:0000259" key="4">
    <source>
        <dbReference type="Pfam" id="PF13439"/>
    </source>
</evidence>
<feature type="domain" description="Glycosyltransferase subfamily 4-like N-terminal" evidence="4">
    <location>
        <begin position="7"/>
        <end position="168"/>
    </location>
</feature>
<dbReference type="Proteomes" id="UP000005233">
    <property type="component" value="Chromosome"/>
</dbReference>
<dbReference type="InterPro" id="IPR001296">
    <property type="entry name" value="Glyco_trans_1"/>
</dbReference>
<dbReference type="EMBL" id="CP003243">
    <property type="protein sequence ID" value="AFC99307.1"/>
    <property type="molecule type" value="Genomic_DNA"/>
</dbReference>
<dbReference type="eggNOG" id="arCOG01415">
    <property type="taxonomic scope" value="Archaea"/>
</dbReference>
<evidence type="ECO:0000313" key="5">
    <source>
        <dbReference type="EMBL" id="AFC99307.1"/>
    </source>
</evidence>
<protein>
    <submittedName>
        <fullName evidence="5">Glycosyltransferase</fullName>
    </submittedName>
</protein>
<evidence type="ECO:0000256" key="2">
    <source>
        <dbReference type="ARBA" id="ARBA00022679"/>
    </source>
</evidence>
<organism evidence="5 6">
    <name type="scientific">Methanocella conradii (strain DSM 24694 / JCM 17849 / CGMCC 1.5162 / HZ254)</name>
    <dbReference type="NCBI Taxonomy" id="1041930"/>
    <lineage>
        <taxon>Archaea</taxon>
        <taxon>Methanobacteriati</taxon>
        <taxon>Methanobacteriota</taxon>
        <taxon>Stenosarchaea group</taxon>
        <taxon>Methanomicrobia</taxon>
        <taxon>Methanocellales</taxon>
        <taxon>Methanocellaceae</taxon>
        <taxon>Methanocella</taxon>
    </lineage>
</organism>
<dbReference type="PANTHER" id="PTHR12526:SF510">
    <property type="entry name" value="D-INOSITOL 3-PHOSPHATE GLYCOSYLTRANSFERASE"/>
    <property type="match status" value="1"/>
</dbReference>
<dbReference type="STRING" id="1041930.Mtc_0542"/>
<dbReference type="CDD" id="cd03801">
    <property type="entry name" value="GT4_PimA-like"/>
    <property type="match status" value="1"/>
</dbReference>
<proteinExistence type="predicted"/>
<dbReference type="HOGENOM" id="CLU_009583_6_2_2"/>
<keyword evidence="2" id="KW-0808">Transferase</keyword>
<keyword evidence="6" id="KW-1185">Reference proteome</keyword>
<evidence type="ECO:0000313" key="6">
    <source>
        <dbReference type="Proteomes" id="UP000005233"/>
    </source>
</evidence>
<dbReference type="PANTHER" id="PTHR12526">
    <property type="entry name" value="GLYCOSYLTRANSFERASE"/>
    <property type="match status" value="1"/>
</dbReference>
<sequence>MKAVIIGGFVDYQVQMSKSLNKGNDSLVFIYTKDVSLPPENARIANGLRVRLLSRPGAIYNPIALARFLKSSYRMLKEIRKYGPDVVHLQIGSSMLGFYIPFLRRYPIITTFHDLSPHIGEAKFWEKYMHAYIRHASKYLLVHGERLREAMISDYRQPPSKVKSIPIGPHNIDAFKMYEREDIKEDGNVVLFFGRILEYKGLEYLIRAEPYITREVPNARIVIAGSGDFEKYEDLMVNRDRFEVVRRYISYKEGAGLFQRASVVALPYVEASQSGVVSTAYGFKKPVVVTNVGSIPEVVEDGKTGFVVPPRDPEALARAIVRLLKDEKLRKCMGENGYKKLNADLSWDNVMRQTLAIYRSAMDGLKSDN</sequence>
<name>H8I5I8_METCZ</name>
<accession>H8I5I8</accession>
<feature type="domain" description="Glycosyl transferase family 1" evidence="3">
    <location>
        <begin position="180"/>
        <end position="339"/>
    </location>
</feature>
<reference evidence="5 6" key="1">
    <citation type="journal article" date="2012" name="J. Bacteriol.">
        <title>Complete genome sequence of a thermophilic methanogen, Methanocella conradii HZ254, isolated from Chinese rice field soil.</title>
        <authorList>
            <person name="Lu Z."/>
            <person name="Lu Y."/>
        </authorList>
    </citation>
    <scope>NUCLEOTIDE SEQUENCE [LARGE SCALE GENOMIC DNA]</scope>
    <source>
        <strain evidence="6">DSM 24694 / JCM 17849 / CGMCC 1.5162 / HZ254</strain>
    </source>
</reference>
<dbReference type="GO" id="GO:0016757">
    <property type="term" value="F:glycosyltransferase activity"/>
    <property type="evidence" value="ECO:0007669"/>
    <property type="project" value="UniProtKB-KW"/>
</dbReference>
<dbReference type="Pfam" id="PF00534">
    <property type="entry name" value="Glycos_transf_1"/>
    <property type="match status" value="1"/>
</dbReference>
<dbReference type="InterPro" id="IPR028098">
    <property type="entry name" value="Glyco_trans_4-like_N"/>
</dbReference>
<evidence type="ECO:0000259" key="3">
    <source>
        <dbReference type="Pfam" id="PF00534"/>
    </source>
</evidence>
<dbReference type="RefSeq" id="WP_014405146.1">
    <property type="nucleotide sequence ID" value="NC_017034.1"/>
</dbReference>
<dbReference type="Gene3D" id="3.40.50.2000">
    <property type="entry name" value="Glycogen Phosphorylase B"/>
    <property type="match status" value="2"/>
</dbReference>
<dbReference type="Pfam" id="PF13439">
    <property type="entry name" value="Glyco_transf_4"/>
    <property type="match status" value="1"/>
</dbReference>
<dbReference type="SUPFAM" id="SSF53756">
    <property type="entry name" value="UDP-Glycosyltransferase/glycogen phosphorylase"/>
    <property type="match status" value="1"/>
</dbReference>
<dbReference type="AlphaFoldDB" id="H8I5I8"/>
<dbReference type="OrthoDB" id="132546at2157"/>